<dbReference type="InterPro" id="IPR012337">
    <property type="entry name" value="RNaseH-like_sf"/>
</dbReference>
<organism evidence="3 4">
    <name type="scientific">Durusdinium trenchii</name>
    <dbReference type="NCBI Taxonomy" id="1381693"/>
    <lineage>
        <taxon>Eukaryota</taxon>
        <taxon>Sar</taxon>
        <taxon>Alveolata</taxon>
        <taxon>Dinophyceae</taxon>
        <taxon>Suessiales</taxon>
        <taxon>Symbiodiniaceae</taxon>
        <taxon>Durusdinium</taxon>
    </lineage>
</organism>
<dbReference type="PROSITE" id="PS50879">
    <property type="entry name" value="RNASE_H_1"/>
    <property type="match status" value="1"/>
</dbReference>
<evidence type="ECO:0000259" key="1">
    <source>
        <dbReference type="PROSITE" id="PS50878"/>
    </source>
</evidence>
<sequence length="1484" mass="166465">MAEGLSGPYVQSACGGPALIPDSFASNTVVCDDQLDDTASAGSFARFYYVRTDAPPGAYCFLGSGSGLVSVHSPAWQADVLRFGEATHPGPVWLPDDQFALGTMNPSGVRGKEHQILDLPEGIWTVAETHISLPLARPVLGELRRTAQACGRDSRFLLGAPVPLRTASTTAGTWSGVLHIADCPSRSVQAQWPHGEFQSGRVALAQHWLGGLSISGAAVYAWSPGPTWPGAKKLTGCLFDTLTDVMVHNRQGCRYVSGDFNLMLEEIPAIEYWRSLGWREVQELDWMLNGVPVRPTCKGATQKDFVLVSPELAALFHSAEVLPIFADHSAVFGRFKIPTHSVASWVWPMPARTDWKQVDVTGWQAQWQDPSQVQLAQGDHTHQFRCWARDFERSLNGHVTTPSTLPPSQWLGRGRHLQPTQRLQQAPLCRPSRQGDKCLRSDFAARGVQLWFRQLRRLQALHQNMMKNDQHINAVTYRLECWSSILRGKGFVGGFAHWWRTRRIKLQGSPETLDDLVPSPPIVARMFDDFSHNFRQFESWNCRKQREISRARLQAFRHQAFQRIRSRSKDYVDTLVESADAEILAVSEQGDQIQLEHPLGNTIHDHLSWWIDDMTEIQVEHVSHDLYRVTDADCIIQAGQLLTCKSYCTEVSTIHQALGDFWQQRWSKHTDVKESEWQRILAFGRTLIGRRVELMDSILMIWWLCPEQAALLRLLHSVENSSMGWPQQLLTGFTACLAKTDTAAAVSQFRPLVIFPAIYRSWATARARPLLRHIAELATDTQFGFMPGRECLEITFMIQALVEIMSLSQGDMQGLVTDVQKAFENIPRVPVLALTRHIGAPPPILQAWESFMTHMERRFQVRGATGPAHTSTAGVPEGCALSCVAMSVVDLAFHYYMKEFAPRVLPLSFVDNLGLLTAQVRDLFQGTVVMQEFMAMWRLDLDHRKTWTWSTKLHDHHDLSTLGFEVKTHASDLGAQLSYTGRRHVDQVQQRIASLGPLWPKLRRMEAPDELKRQLLVAAFWPRALHGTAVCLLGASHLASLRTQAVRALGHGRAGAAPLVRLAMSPNLKSDPGYYHLLLVLDSFRRMASKQDQLLPLWQEHHRQFRGSLKAGPFSKLYEVLAPLHWTLLEPPWIQPRGGHAFDLLQIPTSVLHKLLETAWMEVVSASVHHRADFQGLTEIDRPTVLRAQRHLTPLAASQIVALQEGVFLTGRQQQRFDRFQTGLCPWCAVPDDLDHRCTSCRPLADIRASHSAILQDWHTLPVAFRHRLLPGRFPDWEHWQWSLGELSIPCFDFAFAADVTVPWHDIFTDGSCLRPDQPECSLAAWACVSASQGRCLAAGPLPGPCQSIDRSETMALVAAVTWAAREGVAISLWADSAYAITGMVRLISDPGALPYDTNSDLWQELQSLVQSGVSVQCQHVAAHREPSDCWSPVDDWTLRWNEAADKAAKAAHHMRAPEVLAMWRRLCTPRPQPSFAAAATSPT</sequence>
<evidence type="ECO:0000259" key="2">
    <source>
        <dbReference type="PROSITE" id="PS50879"/>
    </source>
</evidence>
<dbReference type="Pfam" id="PF00075">
    <property type="entry name" value="RNase_H"/>
    <property type="match status" value="1"/>
</dbReference>
<dbReference type="SUPFAM" id="SSF56219">
    <property type="entry name" value="DNase I-like"/>
    <property type="match status" value="1"/>
</dbReference>
<dbReference type="PROSITE" id="PS50878">
    <property type="entry name" value="RT_POL"/>
    <property type="match status" value="1"/>
</dbReference>
<dbReference type="GO" id="GO:0004386">
    <property type="term" value="F:helicase activity"/>
    <property type="evidence" value="ECO:0007669"/>
    <property type="project" value="UniProtKB-KW"/>
</dbReference>
<keyword evidence="3" id="KW-0347">Helicase</keyword>
<dbReference type="Gene3D" id="3.30.420.10">
    <property type="entry name" value="Ribonuclease H-like superfamily/Ribonuclease H"/>
    <property type="match status" value="1"/>
</dbReference>
<dbReference type="InterPro" id="IPR002156">
    <property type="entry name" value="RNaseH_domain"/>
</dbReference>
<keyword evidence="3" id="KW-0067">ATP-binding</keyword>
<reference evidence="3 4" key="1">
    <citation type="submission" date="2024-02" db="EMBL/GenBank/DDBJ databases">
        <authorList>
            <person name="Chen Y."/>
            <person name="Shah S."/>
            <person name="Dougan E. K."/>
            <person name="Thang M."/>
            <person name="Chan C."/>
        </authorList>
    </citation>
    <scope>NUCLEOTIDE SEQUENCE [LARGE SCALE GENOMIC DNA]</scope>
</reference>
<proteinExistence type="predicted"/>
<accession>A0ABP0KWD7</accession>
<keyword evidence="3" id="KW-0547">Nucleotide-binding</keyword>
<dbReference type="InterPro" id="IPR036691">
    <property type="entry name" value="Endo/exonu/phosph_ase_sf"/>
</dbReference>
<evidence type="ECO:0000313" key="3">
    <source>
        <dbReference type="EMBL" id="CAK9031180.1"/>
    </source>
</evidence>
<keyword evidence="3" id="KW-0378">Hydrolase</keyword>
<comment type="caution">
    <text evidence="3">The sequence shown here is derived from an EMBL/GenBank/DDBJ whole genome shotgun (WGS) entry which is preliminary data.</text>
</comment>
<dbReference type="Pfam" id="PF00078">
    <property type="entry name" value="RVT_1"/>
    <property type="match status" value="1"/>
</dbReference>
<feature type="domain" description="RNase H type-1" evidence="2">
    <location>
        <begin position="1301"/>
        <end position="1454"/>
    </location>
</feature>
<evidence type="ECO:0000313" key="4">
    <source>
        <dbReference type="Proteomes" id="UP001642464"/>
    </source>
</evidence>
<dbReference type="Proteomes" id="UP001642464">
    <property type="component" value="Unassembled WGS sequence"/>
</dbReference>
<keyword evidence="4" id="KW-1185">Reference proteome</keyword>
<dbReference type="PANTHER" id="PTHR19446">
    <property type="entry name" value="REVERSE TRANSCRIPTASES"/>
    <property type="match status" value="1"/>
</dbReference>
<dbReference type="InterPro" id="IPR036397">
    <property type="entry name" value="RNaseH_sf"/>
</dbReference>
<protein>
    <submittedName>
        <fullName evidence="3">ATP-dependent RNA helicase DHX57</fullName>
    </submittedName>
</protein>
<feature type="domain" description="Reverse transcriptase" evidence="1">
    <location>
        <begin position="718"/>
        <end position="966"/>
    </location>
</feature>
<dbReference type="EMBL" id="CAXAMM010013348">
    <property type="protein sequence ID" value="CAK9031180.1"/>
    <property type="molecule type" value="Genomic_DNA"/>
</dbReference>
<name>A0ABP0KWD7_9DINO</name>
<dbReference type="InterPro" id="IPR000477">
    <property type="entry name" value="RT_dom"/>
</dbReference>
<gene>
    <name evidence="3" type="ORF">SCF082_LOCUS19539</name>
</gene>
<dbReference type="SUPFAM" id="SSF53098">
    <property type="entry name" value="Ribonuclease H-like"/>
    <property type="match status" value="1"/>
</dbReference>